<dbReference type="AlphaFoldDB" id="A0A916XSW3"/>
<dbReference type="GO" id="GO:0006310">
    <property type="term" value="P:DNA recombination"/>
    <property type="evidence" value="ECO:0007669"/>
    <property type="project" value="UniProtKB-KW"/>
</dbReference>
<comment type="caution">
    <text evidence="7">The sequence shown here is derived from an EMBL/GenBank/DDBJ whole genome shotgun (WGS) entry which is preliminary data.</text>
</comment>
<dbReference type="PANTHER" id="PTHR30563">
    <property type="entry name" value="DNA RECOMBINATION PROTEIN RMUC"/>
    <property type="match status" value="1"/>
</dbReference>
<comment type="similarity">
    <text evidence="2">Belongs to the RmuC family.</text>
</comment>
<comment type="function">
    <text evidence="1">Involved in DNA recombination.</text>
</comment>
<evidence type="ECO:0000313" key="8">
    <source>
        <dbReference type="Proteomes" id="UP000613160"/>
    </source>
</evidence>
<feature type="transmembrane region" description="Helical" evidence="6">
    <location>
        <begin position="20"/>
        <end position="41"/>
    </location>
</feature>
<dbReference type="Proteomes" id="UP000613160">
    <property type="component" value="Unassembled WGS sequence"/>
</dbReference>
<dbReference type="InterPro" id="IPR003798">
    <property type="entry name" value="DNA_recombination_RmuC"/>
</dbReference>
<evidence type="ECO:0000256" key="4">
    <source>
        <dbReference type="ARBA" id="ARBA00023054"/>
    </source>
</evidence>
<keyword evidence="5" id="KW-0233">DNA recombination</keyword>
<reference evidence="7" key="1">
    <citation type="journal article" date="2014" name="Int. J. Syst. Evol. Microbiol.">
        <title>Complete genome sequence of Corynebacterium casei LMG S-19264T (=DSM 44701T), isolated from a smear-ripened cheese.</title>
        <authorList>
            <consortium name="US DOE Joint Genome Institute (JGI-PGF)"/>
            <person name="Walter F."/>
            <person name="Albersmeier A."/>
            <person name="Kalinowski J."/>
            <person name="Ruckert C."/>
        </authorList>
    </citation>
    <scope>NUCLEOTIDE SEQUENCE</scope>
    <source>
        <strain evidence="7">CGMCC 1.15493</strain>
    </source>
</reference>
<accession>A0A916XSW3</accession>
<evidence type="ECO:0000256" key="5">
    <source>
        <dbReference type="ARBA" id="ARBA00023172"/>
    </source>
</evidence>
<proteinExistence type="inferred from homology"/>
<dbReference type="RefSeq" id="WP_188849041.1">
    <property type="nucleotide sequence ID" value="NZ_BMJJ01000001.1"/>
</dbReference>
<dbReference type="Pfam" id="PF02646">
    <property type="entry name" value="RmuC"/>
    <property type="match status" value="1"/>
</dbReference>
<keyword evidence="4" id="KW-0175">Coiled coil</keyword>
<keyword evidence="6" id="KW-0812">Transmembrane</keyword>
<evidence type="ECO:0000256" key="1">
    <source>
        <dbReference type="ARBA" id="ARBA00003416"/>
    </source>
</evidence>
<organism evidence="7 8">
    <name type="scientific">Aureimonas glaciei</name>
    <dbReference type="NCBI Taxonomy" id="1776957"/>
    <lineage>
        <taxon>Bacteria</taxon>
        <taxon>Pseudomonadati</taxon>
        <taxon>Pseudomonadota</taxon>
        <taxon>Alphaproteobacteria</taxon>
        <taxon>Hyphomicrobiales</taxon>
        <taxon>Aurantimonadaceae</taxon>
        <taxon>Aureimonas</taxon>
    </lineage>
</organism>
<keyword evidence="6" id="KW-1133">Transmembrane helix</keyword>
<sequence length="385" mass="41793">MTLDSLLDQLGAPLFVLAGRGVSLGTALLAAALLMTLLLAWRGRGGPGRDAERLDAILQAQAEVSGRMQGMADSLAARQGDMARTLAERLDGMTARVGQSLTATTKETQASLSGLAERLAVIDRAQGRIVDLAGEVVRLQDILSNKQTRGAFGQGRMEAIVMDGLPSGAYSFQATLSNGKRPDCLIVMPNGAPALAIDAKFPLEAWTAFREAEDEAHRLFSAQRLRRDMDVHVKAIAEKYLLPGETQDTAFLFVPSESIFGELHEHFADIVQKAHRARVVIVSPSLLMLSIQVVQAILRDTRMRQEAGEIQKEVRLLTEDMARLDARVAALRTHFSQAGRDIDQILVSTEKILRRGEKISAVELGTPLAEATEGKLPFPAQEIAE</sequence>
<evidence type="ECO:0000256" key="2">
    <source>
        <dbReference type="ARBA" id="ARBA00009840"/>
    </source>
</evidence>
<evidence type="ECO:0000313" key="7">
    <source>
        <dbReference type="EMBL" id="GGD05790.1"/>
    </source>
</evidence>
<gene>
    <name evidence="7" type="ORF">GCM10011335_05880</name>
</gene>
<keyword evidence="6" id="KW-0472">Membrane</keyword>
<dbReference type="PANTHER" id="PTHR30563:SF0">
    <property type="entry name" value="DNA RECOMBINATION PROTEIN RMUC"/>
    <property type="match status" value="1"/>
</dbReference>
<evidence type="ECO:0000256" key="3">
    <source>
        <dbReference type="ARBA" id="ARBA00021840"/>
    </source>
</evidence>
<reference evidence="7" key="2">
    <citation type="submission" date="2020-09" db="EMBL/GenBank/DDBJ databases">
        <authorList>
            <person name="Sun Q."/>
            <person name="Zhou Y."/>
        </authorList>
    </citation>
    <scope>NUCLEOTIDE SEQUENCE</scope>
    <source>
        <strain evidence="7">CGMCC 1.15493</strain>
    </source>
</reference>
<name>A0A916XSW3_9HYPH</name>
<dbReference type="EMBL" id="BMJJ01000001">
    <property type="protein sequence ID" value="GGD05790.1"/>
    <property type="molecule type" value="Genomic_DNA"/>
</dbReference>
<evidence type="ECO:0000256" key="6">
    <source>
        <dbReference type="SAM" id="Phobius"/>
    </source>
</evidence>
<protein>
    <recommendedName>
        <fullName evidence="3">DNA recombination protein RmuC homolog</fullName>
    </recommendedName>
</protein>
<keyword evidence="8" id="KW-1185">Reference proteome</keyword>